<dbReference type="AlphaFoldDB" id="A0A2P5VPT9"/>
<protein>
    <submittedName>
        <fullName evidence="2">Uncharacterized protein</fullName>
    </submittedName>
</protein>
<sequence length="119" mass="13446">MLMKDSTKKNISCQERRRCRMGEDQVGPFEQLGALSSFNPLSEMQLKEGKSMDQPHHLHPDPPELGESLVRMGSPFTFATSFPNHRKPTTAIGRANKENGKDLNIKGKLCVNNEIRLRI</sequence>
<evidence type="ECO:0000256" key="1">
    <source>
        <dbReference type="SAM" id="MobiDB-lite"/>
    </source>
</evidence>
<feature type="region of interest" description="Disordered" evidence="1">
    <location>
        <begin position="48"/>
        <end position="98"/>
    </location>
</feature>
<proteinExistence type="predicted"/>
<accession>A0A2P5VPT9</accession>
<organism evidence="2 3">
    <name type="scientific">Gossypium barbadense</name>
    <name type="common">Sea Island cotton</name>
    <name type="synonym">Hibiscus barbadensis</name>
    <dbReference type="NCBI Taxonomy" id="3634"/>
    <lineage>
        <taxon>Eukaryota</taxon>
        <taxon>Viridiplantae</taxon>
        <taxon>Streptophyta</taxon>
        <taxon>Embryophyta</taxon>
        <taxon>Tracheophyta</taxon>
        <taxon>Spermatophyta</taxon>
        <taxon>Magnoliopsida</taxon>
        <taxon>eudicotyledons</taxon>
        <taxon>Gunneridae</taxon>
        <taxon>Pentapetalae</taxon>
        <taxon>rosids</taxon>
        <taxon>malvids</taxon>
        <taxon>Malvales</taxon>
        <taxon>Malvaceae</taxon>
        <taxon>Malvoideae</taxon>
        <taxon>Gossypium</taxon>
    </lineage>
</organism>
<gene>
    <name evidence="2" type="ORF">GOBAR_AA39860</name>
</gene>
<reference evidence="2 3" key="1">
    <citation type="submission" date="2015-01" db="EMBL/GenBank/DDBJ databases">
        <title>Genome of allotetraploid Gossypium barbadense reveals genomic plasticity and fiber elongation in cotton evolution.</title>
        <authorList>
            <person name="Chen X."/>
            <person name="Liu X."/>
            <person name="Zhao B."/>
            <person name="Zheng H."/>
            <person name="Hu Y."/>
            <person name="Lu G."/>
            <person name="Yang C."/>
            <person name="Chen J."/>
            <person name="Shan C."/>
            <person name="Zhang L."/>
            <person name="Zhou Y."/>
            <person name="Wang L."/>
            <person name="Guo W."/>
            <person name="Bai Y."/>
            <person name="Ruan J."/>
            <person name="Shangguan X."/>
            <person name="Mao Y."/>
            <person name="Jiang J."/>
            <person name="Zhu Y."/>
            <person name="Lei J."/>
            <person name="Kang H."/>
            <person name="Chen S."/>
            <person name="He X."/>
            <person name="Wang R."/>
            <person name="Wang Y."/>
            <person name="Chen J."/>
            <person name="Wang L."/>
            <person name="Yu S."/>
            <person name="Wang B."/>
            <person name="Wei J."/>
            <person name="Song S."/>
            <person name="Lu X."/>
            <person name="Gao Z."/>
            <person name="Gu W."/>
            <person name="Deng X."/>
            <person name="Ma D."/>
            <person name="Wang S."/>
            <person name="Liang W."/>
            <person name="Fang L."/>
            <person name="Cai C."/>
            <person name="Zhu X."/>
            <person name="Zhou B."/>
            <person name="Zhang Y."/>
            <person name="Chen Z."/>
            <person name="Xu S."/>
            <person name="Zhu R."/>
            <person name="Wang S."/>
            <person name="Zhang T."/>
            <person name="Zhao G."/>
        </authorList>
    </citation>
    <scope>NUCLEOTIDE SEQUENCE [LARGE SCALE GENOMIC DNA]</scope>
    <source>
        <strain evidence="3">cv. Xinhai21</strain>
        <tissue evidence="2">Leaf</tissue>
    </source>
</reference>
<evidence type="ECO:0000313" key="2">
    <source>
        <dbReference type="EMBL" id="PPR80859.1"/>
    </source>
</evidence>
<dbReference type="EMBL" id="KZ671625">
    <property type="protein sequence ID" value="PPR80859.1"/>
    <property type="molecule type" value="Genomic_DNA"/>
</dbReference>
<dbReference type="OrthoDB" id="1709548at2759"/>
<dbReference type="Proteomes" id="UP000239757">
    <property type="component" value="Unassembled WGS sequence"/>
</dbReference>
<feature type="compositionally biased region" description="Basic and acidic residues" evidence="1">
    <location>
        <begin position="48"/>
        <end position="62"/>
    </location>
</feature>
<name>A0A2P5VPT9_GOSBA</name>
<evidence type="ECO:0000313" key="3">
    <source>
        <dbReference type="Proteomes" id="UP000239757"/>
    </source>
</evidence>